<accession>A0A6J7DJQ8</accession>
<organism evidence="9">
    <name type="scientific">freshwater metagenome</name>
    <dbReference type="NCBI Taxonomy" id="449393"/>
    <lineage>
        <taxon>unclassified sequences</taxon>
        <taxon>metagenomes</taxon>
        <taxon>ecological metagenomes</taxon>
    </lineage>
</organism>
<dbReference type="CDD" id="cd04179">
    <property type="entry name" value="DPM_DPG-synthase_like"/>
    <property type="match status" value="1"/>
</dbReference>
<dbReference type="InterPro" id="IPR001173">
    <property type="entry name" value="Glyco_trans_2-like"/>
</dbReference>
<dbReference type="PANTHER" id="PTHR48090">
    <property type="entry name" value="UNDECAPRENYL-PHOSPHATE 4-DEOXY-4-FORMAMIDO-L-ARABINOSE TRANSFERASE-RELATED"/>
    <property type="match status" value="1"/>
</dbReference>
<evidence type="ECO:0000256" key="5">
    <source>
        <dbReference type="ARBA" id="ARBA00022985"/>
    </source>
</evidence>
<keyword evidence="3" id="KW-0808">Transferase</keyword>
<evidence type="ECO:0000256" key="7">
    <source>
        <dbReference type="ARBA" id="ARBA00023136"/>
    </source>
</evidence>
<evidence type="ECO:0000256" key="1">
    <source>
        <dbReference type="ARBA" id="ARBA00022475"/>
    </source>
</evidence>
<dbReference type="SUPFAM" id="SSF53448">
    <property type="entry name" value="Nucleotide-diphospho-sugar transferases"/>
    <property type="match status" value="1"/>
</dbReference>
<evidence type="ECO:0000259" key="8">
    <source>
        <dbReference type="Pfam" id="PF00535"/>
    </source>
</evidence>
<dbReference type="GO" id="GO:0099621">
    <property type="term" value="F:undecaprenyl-phosphate 4-deoxy-4-formamido-L-arabinose transferase activity"/>
    <property type="evidence" value="ECO:0007669"/>
    <property type="project" value="TreeGrafter"/>
</dbReference>
<dbReference type="Gene3D" id="3.90.550.10">
    <property type="entry name" value="Spore Coat Polysaccharide Biosynthesis Protein SpsA, Chain A"/>
    <property type="match status" value="1"/>
</dbReference>
<keyword evidence="4" id="KW-0812">Transmembrane</keyword>
<dbReference type="GO" id="GO:0009103">
    <property type="term" value="P:lipopolysaccharide biosynthetic process"/>
    <property type="evidence" value="ECO:0007669"/>
    <property type="project" value="UniProtKB-KW"/>
</dbReference>
<evidence type="ECO:0000256" key="6">
    <source>
        <dbReference type="ARBA" id="ARBA00022989"/>
    </source>
</evidence>
<keyword evidence="7" id="KW-0472">Membrane</keyword>
<dbReference type="EMBL" id="CAFBLP010000014">
    <property type="protein sequence ID" value="CAB4870857.1"/>
    <property type="molecule type" value="Genomic_DNA"/>
</dbReference>
<keyword evidence="6" id="KW-1133">Transmembrane helix</keyword>
<gene>
    <name evidence="9" type="ORF">UFOPK3376_00821</name>
</gene>
<dbReference type="PANTHER" id="PTHR48090:SF3">
    <property type="entry name" value="UNDECAPRENYL-PHOSPHATE 4-DEOXY-4-FORMAMIDO-L-ARABINOSE TRANSFERASE"/>
    <property type="match status" value="1"/>
</dbReference>
<keyword evidence="5" id="KW-0448">Lipopolysaccharide biosynthesis</keyword>
<dbReference type="InterPro" id="IPR050256">
    <property type="entry name" value="Glycosyltransferase_2"/>
</dbReference>
<evidence type="ECO:0000313" key="9">
    <source>
        <dbReference type="EMBL" id="CAB4870857.1"/>
    </source>
</evidence>
<dbReference type="InterPro" id="IPR029044">
    <property type="entry name" value="Nucleotide-diphossugar_trans"/>
</dbReference>
<keyword evidence="2" id="KW-0328">Glycosyltransferase</keyword>
<name>A0A6J7DJQ8_9ZZZZ</name>
<sequence length="247" mass="27760">MSQTAFSKLSIFFPMWNEQDYIERAVDAASAACRALVANGEIADYELIIVDDASTDNTPRIADALAGSDPRVRVVHHPVNRKLGGSIKTGFGSATGDLVLYTDADLPFDFAELPKALRIMRLYESDIVSAYRHDRTEEGSSRAIYTFFYNLLIRIMFGVKMRDINFAFKLCKRHIFDNIALKSEGSFIDAELVIRAKKLGYTVTQFGVDYFPRTRGESTLSSPAIIIKILREMRELRAELLGITKVV</sequence>
<evidence type="ECO:0000256" key="3">
    <source>
        <dbReference type="ARBA" id="ARBA00022679"/>
    </source>
</evidence>
<dbReference type="Pfam" id="PF00535">
    <property type="entry name" value="Glycos_transf_2"/>
    <property type="match status" value="1"/>
</dbReference>
<dbReference type="AlphaFoldDB" id="A0A6J7DJQ8"/>
<keyword evidence="1" id="KW-1003">Cell membrane</keyword>
<reference evidence="9" key="1">
    <citation type="submission" date="2020-05" db="EMBL/GenBank/DDBJ databases">
        <authorList>
            <person name="Chiriac C."/>
            <person name="Salcher M."/>
            <person name="Ghai R."/>
            <person name="Kavagutti S V."/>
        </authorList>
    </citation>
    <scope>NUCLEOTIDE SEQUENCE</scope>
</reference>
<dbReference type="GO" id="GO:0005886">
    <property type="term" value="C:plasma membrane"/>
    <property type="evidence" value="ECO:0007669"/>
    <property type="project" value="TreeGrafter"/>
</dbReference>
<evidence type="ECO:0000256" key="4">
    <source>
        <dbReference type="ARBA" id="ARBA00022692"/>
    </source>
</evidence>
<protein>
    <submittedName>
        <fullName evidence="9">Unannotated protein</fullName>
    </submittedName>
</protein>
<feature type="domain" description="Glycosyltransferase 2-like" evidence="8">
    <location>
        <begin position="10"/>
        <end position="178"/>
    </location>
</feature>
<proteinExistence type="predicted"/>
<evidence type="ECO:0000256" key="2">
    <source>
        <dbReference type="ARBA" id="ARBA00022676"/>
    </source>
</evidence>